<evidence type="ECO:0000313" key="6">
    <source>
        <dbReference type="Proteomes" id="UP001515480"/>
    </source>
</evidence>
<dbReference type="GO" id="GO:0004305">
    <property type="term" value="F:ethanolamine kinase activity"/>
    <property type="evidence" value="ECO:0007669"/>
    <property type="project" value="UniProtKB-EC"/>
</dbReference>
<dbReference type="Gene3D" id="3.90.1200.10">
    <property type="match status" value="1"/>
</dbReference>
<reference evidence="5 6" key="1">
    <citation type="journal article" date="2024" name="Science">
        <title>Giant polyketide synthase enzymes in the biosynthesis of giant marine polyether toxins.</title>
        <authorList>
            <person name="Fallon T.R."/>
            <person name="Shende V.V."/>
            <person name="Wierzbicki I.H."/>
            <person name="Pendleton A.L."/>
            <person name="Watervoot N.F."/>
            <person name="Auber R.P."/>
            <person name="Gonzalez D.J."/>
            <person name="Wisecaver J.H."/>
            <person name="Moore B.S."/>
        </authorList>
    </citation>
    <scope>NUCLEOTIDE SEQUENCE [LARGE SCALE GENOMIC DNA]</scope>
    <source>
        <strain evidence="5 6">12B1</strain>
    </source>
</reference>
<evidence type="ECO:0000256" key="2">
    <source>
        <dbReference type="ARBA" id="ARBA00038211"/>
    </source>
</evidence>
<keyword evidence="6" id="KW-1185">Reference proteome</keyword>
<dbReference type="EMBL" id="JBGBPQ010000013">
    <property type="protein sequence ID" value="KAL1511761.1"/>
    <property type="molecule type" value="Genomic_DNA"/>
</dbReference>
<dbReference type="PANTHER" id="PTHR22603:SF66">
    <property type="entry name" value="ETHANOLAMINE KINASE"/>
    <property type="match status" value="1"/>
</dbReference>
<protein>
    <recommendedName>
        <fullName evidence="3">ethanolamine kinase</fullName>
        <ecNumber evidence="3">2.7.1.82</ecNumber>
    </recommendedName>
</protein>
<name>A0AB34J5F5_PRYPA</name>
<dbReference type="Pfam" id="PF01636">
    <property type="entry name" value="APH"/>
    <property type="match status" value="1"/>
</dbReference>
<feature type="domain" description="Aminoglycoside phosphotransferase" evidence="4">
    <location>
        <begin position="32"/>
        <end position="251"/>
    </location>
</feature>
<comment type="similarity">
    <text evidence="2">Belongs to the choline/ethanolamine kinase family.</text>
</comment>
<evidence type="ECO:0000259" key="4">
    <source>
        <dbReference type="Pfam" id="PF01636"/>
    </source>
</evidence>
<organism evidence="5 6">
    <name type="scientific">Prymnesium parvum</name>
    <name type="common">Toxic golden alga</name>
    <dbReference type="NCBI Taxonomy" id="97485"/>
    <lineage>
        <taxon>Eukaryota</taxon>
        <taxon>Haptista</taxon>
        <taxon>Haptophyta</taxon>
        <taxon>Prymnesiophyceae</taxon>
        <taxon>Prymnesiales</taxon>
        <taxon>Prymnesiaceae</taxon>
        <taxon>Prymnesium</taxon>
    </lineage>
</organism>
<accession>A0AB34J5F5</accession>
<dbReference type="SUPFAM" id="SSF56112">
    <property type="entry name" value="Protein kinase-like (PK-like)"/>
    <property type="match status" value="1"/>
</dbReference>
<proteinExistence type="inferred from homology"/>
<dbReference type="PANTHER" id="PTHR22603">
    <property type="entry name" value="CHOLINE/ETHANOALAMINE KINASE"/>
    <property type="match status" value="1"/>
</dbReference>
<dbReference type="Gene3D" id="3.30.200.20">
    <property type="entry name" value="Phosphorylase Kinase, domain 1"/>
    <property type="match status" value="1"/>
</dbReference>
<dbReference type="AlphaFoldDB" id="A0AB34J5F5"/>
<dbReference type="EC" id="2.7.1.82" evidence="3"/>
<dbReference type="Proteomes" id="UP001515480">
    <property type="component" value="Unassembled WGS sequence"/>
</dbReference>
<gene>
    <name evidence="5" type="ORF">AB1Y20_005047</name>
</gene>
<evidence type="ECO:0000256" key="1">
    <source>
        <dbReference type="ARBA" id="ARBA00037883"/>
    </source>
</evidence>
<evidence type="ECO:0000313" key="5">
    <source>
        <dbReference type="EMBL" id="KAL1511761.1"/>
    </source>
</evidence>
<evidence type="ECO:0000256" key="3">
    <source>
        <dbReference type="ARBA" id="ARBA00038874"/>
    </source>
</evidence>
<sequence length="312" mass="33400">MASRAAALGCWERLGTPTIRPTAELAEELCLGEGRTNHNFIATLPSGVSLFVRIGEDLPSYGVSRRKEHAAARAAADAGLGPQVVHAEPDALVCELLRGRPLTAAQLREACGTPAPPDDLLRLVAAAVRALHACPPPDELGGASGWVPADVRRWLGLAEERGFSRLPLVAEGRELLAAVEEAAGPVTGAPTFCHFDLLPDNFVRDGERLWLIDYEYAATGQPLVDLAILSMGCELTPSADARLLAAYFEKEVDDDLLRKFAALRLLACFRETLWGVVAEVSGTSALSMAEAVAYTDKNYAAFKTARDAFFSS</sequence>
<dbReference type="GO" id="GO:0005737">
    <property type="term" value="C:cytoplasm"/>
    <property type="evidence" value="ECO:0007669"/>
    <property type="project" value="TreeGrafter"/>
</dbReference>
<dbReference type="GO" id="GO:0006646">
    <property type="term" value="P:phosphatidylethanolamine biosynthetic process"/>
    <property type="evidence" value="ECO:0007669"/>
    <property type="project" value="TreeGrafter"/>
</dbReference>
<dbReference type="InterPro" id="IPR002575">
    <property type="entry name" value="Aminoglycoside_PTrfase"/>
</dbReference>
<dbReference type="InterPro" id="IPR011009">
    <property type="entry name" value="Kinase-like_dom_sf"/>
</dbReference>
<comment type="caution">
    <text evidence="5">The sequence shown here is derived from an EMBL/GenBank/DDBJ whole genome shotgun (WGS) entry which is preliminary data.</text>
</comment>
<comment type="pathway">
    <text evidence="1">Phospholipid metabolism; phosphatidylethanolamine biosynthesis; phosphatidylethanolamine from ethanolamine: step 1/3.</text>
</comment>